<keyword evidence="6" id="KW-1185">Reference proteome</keyword>
<dbReference type="InterPro" id="IPR034704">
    <property type="entry name" value="Ribosomal_bL28/bL31-like_sf"/>
</dbReference>
<keyword evidence="2" id="KW-0689">Ribosomal protein</keyword>
<sequence>MAANPNIMKSAQRGLYGGKRISFGNYVGFSDKKTGRTWYPNIVRKNLFSDLLDKTYTLNVTTHVIRTITKKGNFDNYMLYTRPDQLDSERGRLIQNKIISAWETQNNRKFHLGTIINEDRQQGGNIKRIISTYADKNLG</sequence>
<evidence type="ECO:0000256" key="1">
    <source>
        <dbReference type="ARBA" id="ARBA00008760"/>
    </source>
</evidence>
<organism evidence="5 6">
    <name type="scientific">Planoprotostelium fungivorum</name>
    <dbReference type="NCBI Taxonomy" id="1890364"/>
    <lineage>
        <taxon>Eukaryota</taxon>
        <taxon>Amoebozoa</taxon>
        <taxon>Evosea</taxon>
        <taxon>Variosea</taxon>
        <taxon>Cavosteliida</taxon>
        <taxon>Cavosteliaceae</taxon>
        <taxon>Planoprotostelium</taxon>
    </lineage>
</organism>
<dbReference type="Pfam" id="PF00830">
    <property type="entry name" value="Ribosomal_L28"/>
    <property type="match status" value="1"/>
</dbReference>
<dbReference type="PANTHER" id="PTHR13528">
    <property type="entry name" value="39S RIBOSOMAL PROTEIN L28, MITOCHONDRIAL"/>
    <property type="match status" value="1"/>
</dbReference>
<proteinExistence type="inferred from homology"/>
<dbReference type="InParanoid" id="A0A2P6NCS4"/>
<accession>A0A2P6NCS4</accession>
<dbReference type="Proteomes" id="UP000241769">
    <property type="component" value="Unassembled WGS sequence"/>
</dbReference>
<protein>
    <recommendedName>
        <fullName evidence="4">Large ribosomal subunit protein bL28m</fullName>
    </recommendedName>
</protein>
<dbReference type="FunCoup" id="A0A2P6NCS4">
    <property type="interactions" value="87"/>
</dbReference>
<evidence type="ECO:0000256" key="2">
    <source>
        <dbReference type="ARBA" id="ARBA00022980"/>
    </source>
</evidence>
<dbReference type="FunFam" id="2.30.170.40:FF:000003">
    <property type="entry name" value="54S ribosomal protein L24"/>
    <property type="match status" value="1"/>
</dbReference>
<dbReference type="PANTHER" id="PTHR13528:SF2">
    <property type="entry name" value="LARGE RIBOSOMAL SUBUNIT PROTEIN BL28M"/>
    <property type="match status" value="1"/>
</dbReference>
<gene>
    <name evidence="5" type="ORF">PROFUN_10842</name>
</gene>
<dbReference type="GO" id="GO:0005762">
    <property type="term" value="C:mitochondrial large ribosomal subunit"/>
    <property type="evidence" value="ECO:0007669"/>
    <property type="project" value="TreeGrafter"/>
</dbReference>
<comment type="caution">
    <text evidence="5">The sequence shown here is derived from an EMBL/GenBank/DDBJ whole genome shotgun (WGS) entry which is preliminary data.</text>
</comment>
<keyword evidence="3" id="KW-0687">Ribonucleoprotein</keyword>
<evidence type="ECO:0000313" key="6">
    <source>
        <dbReference type="Proteomes" id="UP000241769"/>
    </source>
</evidence>
<name>A0A2P6NCS4_9EUKA</name>
<evidence type="ECO:0000256" key="4">
    <source>
        <dbReference type="ARBA" id="ARBA00035269"/>
    </source>
</evidence>
<evidence type="ECO:0000256" key="3">
    <source>
        <dbReference type="ARBA" id="ARBA00023274"/>
    </source>
</evidence>
<dbReference type="InterPro" id="IPR026569">
    <property type="entry name" value="Ribosomal_bL28"/>
</dbReference>
<dbReference type="EMBL" id="MDYQ01000119">
    <property type="protein sequence ID" value="PRP81742.1"/>
    <property type="molecule type" value="Genomic_DNA"/>
</dbReference>
<dbReference type="STRING" id="1890364.A0A2P6NCS4"/>
<dbReference type="AlphaFoldDB" id="A0A2P6NCS4"/>
<evidence type="ECO:0000313" key="5">
    <source>
        <dbReference type="EMBL" id="PRP81742.1"/>
    </source>
</evidence>
<dbReference type="InterPro" id="IPR037147">
    <property type="entry name" value="Ribosomal_bL28_sf"/>
</dbReference>
<dbReference type="OrthoDB" id="361870at2759"/>
<dbReference type="GO" id="GO:0003735">
    <property type="term" value="F:structural constituent of ribosome"/>
    <property type="evidence" value="ECO:0007669"/>
    <property type="project" value="InterPro"/>
</dbReference>
<comment type="similarity">
    <text evidence="1">Belongs to the bacterial ribosomal protein bL28 family.</text>
</comment>
<reference evidence="5 6" key="1">
    <citation type="journal article" date="2018" name="Genome Biol. Evol.">
        <title>Multiple Roots of Fruiting Body Formation in Amoebozoa.</title>
        <authorList>
            <person name="Hillmann F."/>
            <person name="Forbes G."/>
            <person name="Novohradska S."/>
            <person name="Ferling I."/>
            <person name="Riege K."/>
            <person name="Groth M."/>
            <person name="Westermann M."/>
            <person name="Marz M."/>
            <person name="Spaller T."/>
            <person name="Winckler T."/>
            <person name="Schaap P."/>
            <person name="Glockner G."/>
        </authorList>
    </citation>
    <scope>NUCLEOTIDE SEQUENCE [LARGE SCALE GENOMIC DNA]</scope>
    <source>
        <strain evidence="5 6">Jena</strain>
    </source>
</reference>
<dbReference type="SUPFAM" id="SSF143800">
    <property type="entry name" value="L28p-like"/>
    <property type="match status" value="1"/>
</dbReference>
<dbReference type="Gene3D" id="2.30.170.40">
    <property type="entry name" value="Ribosomal protein L28/L24"/>
    <property type="match status" value="1"/>
</dbReference>